<dbReference type="EMBL" id="JBDODL010000650">
    <property type="protein sequence ID" value="MES1920404.1"/>
    <property type="molecule type" value="Genomic_DNA"/>
</dbReference>
<evidence type="ECO:0000256" key="1">
    <source>
        <dbReference type="SAM" id="MobiDB-lite"/>
    </source>
</evidence>
<feature type="compositionally biased region" description="Polar residues" evidence="1">
    <location>
        <begin position="97"/>
        <end position="109"/>
    </location>
</feature>
<feature type="compositionally biased region" description="Basic residues" evidence="1">
    <location>
        <begin position="48"/>
        <end position="64"/>
    </location>
</feature>
<protein>
    <submittedName>
        <fullName evidence="2">Uncharacterized protein</fullName>
    </submittedName>
</protein>
<accession>A0ABV2AL63</accession>
<feature type="compositionally biased region" description="Basic and acidic residues" evidence="1">
    <location>
        <begin position="33"/>
        <end position="47"/>
    </location>
</feature>
<sequence>MARKIQKVFVCKFTEIEIQTKNSTETDLNGVSDKSKNVEMKKSEKLNVQKKKKRGRRRSSHKKKVCDNKEFAAPKDEMTSVKEKDLDVQKCRSNFENKNFSTESANAKNENGLEDSKSFV</sequence>
<organism evidence="2 3">
    <name type="scientific">Bonamia ostreae</name>
    <dbReference type="NCBI Taxonomy" id="126728"/>
    <lineage>
        <taxon>Eukaryota</taxon>
        <taxon>Sar</taxon>
        <taxon>Rhizaria</taxon>
        <taxon>Endomyxa</taxon>
        <taxon>Ascetosporea</taxon>
        <taxon>Haplosporida</taxon>
        <taxon>Bonamia</taxon>
    </lineage>
</organism>
<feature type="region of interest" description="Disordered" evidence="1">
    <location>
        <begin position="97"/>
        <end position="120"/>
    </location>
</feature>
<evidence type="ECO:0000313" key="3">
    <source>
        <dbReference type="Proteomes" id="UP001439008"/>
    </source>
</evidence>
<reference evidence="2 3" key="1">
    <citation type="journal article" date="2024" name="BMC Biol.">
        <title>Comparative genomics of Ascetosporea gives new insight into the evolutionary basis for animal parasitism in Rhizaria.</title>
        <authorList>
            <person name="Hiltunen Thoren M."/>
            <person name="Onut-Brannstrom I."/>
            <person name="Alfjorden A."/>
            <person name="Peckova H."/>
            <person name="Swords F."/>
            <person name="Hooper C."/>
            <person name="Holzer A.S."/>
            <person name="Bass D."/>
            <person name="Burki F."/>
        </authorList>
    </citation>
    <scope>NUCLEOTIDE SEQUENCE [LARGE SCALE GENOMIC DNA]</scope>
    <source>
        <strain evidence="2">20-A016</strain>
    </source>
</reference>
<evidence type="ECO:0000313" key="2">
    <source>
        <dbReference type="EMBL" id="MES1920404.1"/>
    </source>
</evidence>
<comment type="caution">
    <text evidence="2">The sequence shown here is derived from an EMBL/GenBank/DDBJ whole genome shotgun (WGS) entry which is preliminary data.</text>
</comment>
<keyword evidence="3" id="KW-1185">Reference proteome</keyword>
<gene>
    <name evidence="2" type="ORF">MHBO_002076</name>
</gene>
<proteinExistence type="predicted"/>
<name>A0ABV2AL63_9EUKA</name>
<dbReference type="Proteomes" id="UP001439008">
    <property type="component" value="Unassembled WGS sequence"/>
</dbReference>
<feature type="region of interest" description="Disordered" evidence="1">
    <location>
        <begin position="25"/>
        <end position="71"/>
    </location>
</feature>